<evidence type="ECO:0000313" key="3">
    <source>
        <dbReference type="EMBL" id="NMN93452.1"/>
    </source>
</evidence>
<evidence type="ECO:0000259" key="1">
    <source>
        <dbReference type="Pfam" id="PF13354"/>
    </source>
</evidence>
<dbReference type="InterPro" id="IPR040846">
    <property type="entry name" value="ORF_12_N"/>
</dbReference>
<keyword evidence="3" id="KW-0378">Hydrolase</keyword>
<organism evidence="3 4">
    <name type="scientific">Antrihabitans stalactiti</name>
    <dbReference type="NCBI Taxonomy" id="2584121"/>
    <lineage>
        <taxon>Bacteria</taxon>
        <taxon>Bacillati</taxon>
        <taxon>Actinomycetota</taxon>
        <taxon>Actinomycetes</taxon>
        <taxon>Mycobacteriales</taxon>
        <taxon>Nocardiaceae</taxon>
        <taxon>Antrihabitans</taxon>
    </lineage>
</organism>
<dbReference type="GO" id="GO:0030655">
    <property type="term" value="P:beta-lactam antibiotic catabolic process"/>
    <property type="evidence" value="ECO:0007669"/>
    <property type="project" value="InterPro"/>
</dbReference>
<dbReference type="Pfam" id="PF13354">
    <property type="entry name" value="Beta-lactamase2"/>
    <property type="match status" value="1"/>
</dbReference>
<dbReference type="EMBL" id="VCQU01000001">
    <property type="protein sequence ID" value="NMN93452.1"/>
    <property type="molecule type" value="Genomic_DNA"/>
</dbReference>
<evidence type="ECO:0000313" key="4">
    <source>
        <dbReference type="Proteomes" id="UP000535543"/>
    </source>
</evidence>
<sequence>MIGNIGERITNGCFAFRDMCDPTVSHSSAPPTFSTDLSMKFPILQASRPRRRLGNCDYAYDGRMPTLGPLGKFVVVFAVVSALTSGCADTTTTPTTTTTAATTTAEALPDTPAGTQLTWALQHGGTATDDELRQHFSADALAAIAPDKLREVLQGGPDTTIVKVTKSEDTSLDAIVKTKDETQFRVSITVDPTSHLITGLLFRPAELPASPTTWDEVDQRLAELAPTTAFLAAEVGADKPVRSSNAGDAGPLGSAFKLYVLGAVAKAVRDGTLSWTDTLTIRPDLKSLPSGELQERADNSTVTVTEAAEKMISISDNTATDILIDRVGKPAVEAMFTEMGMSPSSQQRTLPLLTTRELFILKWGVPASVRDEYATGSVDRRRELLAEHRNDPLPDISAVDPKVPVAPETVEWFASPEELAKAHESLDPLQLTNILGINPGIPLDKETWPSVSFKGGSEPGVLTLSWLAHRKDGRVFVVVVMAEDGDHPLDELDAASIGKGIFALLAN</sequence>
<feature type="domain" description="ORF 12 gene product N-terminal" evidence="2">
    <location>
        <begin position="108"/>
        <end position="192"/>
    </location>
</feature>
<dbReference type="PANTHER" id="PTHR35333:SF5">
    <property type="entry name" value="CONSERVED LIPOPROTEIN LPQF-RELATED"/>
    <property type="match status" value="1"/>
</dbReference>
<dbReference type="GO" id="GO:0008800">
    <property type="term" value="F:beta-lactamase activity"/>
    <property type="evidence" value="ECO:0007669"/>
    <property type="project" value="InterPro"/>
</dbReference>
<name>A0A848K9T4_9NOCA</name>
<protein>
    <submittedName>
        <fullName evidence="3">Serine hydrolase</fullName>
    </submittedName>
</protein>
<dbReference type="Gene3D" id="3.40.710.10">
    <property type="entry name" value="DD-peptidase/beta-lactamase superfamily"/>
    <property type="match status" value="1"/>
</dbReference>
<dbReference type="Gene3D" id="3.10.450.280">
    <property type="match status" value="1"/>
</dbReference>
<dbReference type="PANTHER" id="PTHR35333">
    <property type="entry name" value="BETA-LACTAMASE"/>
    <property type="match status" value="1"/>
</dbReference>
<dbReference type="GO" id="GO:0046677">
    <property type="term" value="P:response to antibiotic"/>
    <property type="evidence" value="ECO:0007669"/>
    <property type="project" value="InterPro"/>
</dbReference>
<reference evidence="3 4" key="2">
    <citation type="submission" date="2020-06" db="EMBL/GenBank/DDBJ databases">
        <title>Antribacter stalactiti gen. nov., sp. nov., a new member of the family Nacardiaceae isolated from a cave.</title>
        <authorList>
            <person name="Kim I.S."/>
        </authorList>
    </citation>
    <scope>NUCLEOTIDE SEQUENCE [LARGE SCALE GENOMIC DNA]</scope>
    <source>
        <strain evidence="3 4">YC2-7</strain>
    </source>
</reference>
<comment type="caution">
    <text evidence="3">The sequence shown here is derived from an EMBL/GenBank/DDBJ whole genome shotgun (WGS) entry which is preliminary data.</text>
</comment>
<proteinExistence type="predicted"/>
<dbReference type="InterPro" id="IPR012338">
    <property type="entry name" value="Beta-lactam/transpept-like"/>
</dbReference>
<dbReference type="Pfam" id="PF18042">
    <property type="entry name" value="ORF_12_N"/>
    <property type="match status" value="1"/>
</dbReference>
<reference evidence="3 4" key="1">
    <citation type="submission" date="2019-05" db="EMBL/GenBank/DDBJ databases">
        <authorList>
            <person name="Lee S.D."/>
        </authorList>
    </citation>
    <scope>NUCLEOTIDE SEQUENCE [LARGE SCALE GENOMIC DNA]</scope>
    <source>
        <strain evidence="3 4">YC2-7</strain>
    </source>
</reference>
<dbReference type="SUPFAM" id="SSF56601">
    <property type="entry name" value="beta-lactamase/transpeptidase-like"/>
    <property type="match status" value="1"/>
</dbReference>
<dbReference type="InterPro" id="IPR045155">
    <property type="entry name" value="Beta-lactam_cat"/>
</dbReference>
<accession>A0A848K9T4</accession>
<feature type="domain" description="Beta-lactamase class A catalytic" evidence="1">
    <location>
        <begin position="243"/>
        <end position="355"/>
    </location>
</feature>
<evidence type="ECO:0000259" key="2">
    <source>
        <dbReference type="Pfam" id="PF18042"/>
    </source>
</evidence>
<dbReference type="Proteomes" id="UP000535543">
    <property type="component" value="Unassembled WGS sequence"/>
</dbReference>
<gene>
    <name evidence="3" type="ORF">FGL95_00185</name>
</gene>
<dbReference type="InterPro" id="IPR000871">
    <property type="entry name" value="Beta-lactam_class-A"/>
</dbReference>
<dbReference type="AlphaFoldDB" id="A0A848K9T4"/>
<keyword evidence="4" id="KW-1185">Reference proteome</keyword>